<proteinExistence type="predicted"/>
<organism evidence="2 3">
    <name type="scientific">Microbacterium sediminis</name>
    <dbReference type="NCBI Taxonomy" id="904291"/>
    <lineage>
        <taxon>Bacteria</taxon>
        <taxon>Bacillati</taxon>
        <taxon>Actinomycetota</taxon>
        <taxon>Actinomycetes</taxon>
        <taxon>Micrococcales</taxon>
        <taxon>Microbacteriaceae</taxon>
        <taxon>Microbacterium</taxon>
    </lineage>
</organism>
<dbReference type="AlphaFoldDB" id="A0A1B9NDX9"/>
<keyword evidence="1" id="KW-0472">Membrane</keyword>
<evidence type="ECO:0000313" key="3">
    <source>
        <dbReference type="Proteomes" id="UP000093355"/>
    </source>
</evidence>
<gene>
    <name evidence="2" type="ORF">A7J15_04650</name>
</gene>
<keyword evidence="1" id="KW-1133">Transmembrane helix</keyword>
<keyword evidence="3" id="KW-1185">Reference proteome</keyword>
<sequence>MMHPIIQKIQDLITRIQNAIQRLADIINAVLGQVPDFLQWVVDKVTSAWDELMKKIGELWDKLGEFFSFVGDPGAIQAAADSWHDLGVAASTAATTVTGGQLYAEDPGIWSGSTAMAYRGRVGDQQATIAAINDKIATTMSSSLVTLKGAVITLYWMLAGALAALATGIISGLGSSATILGLPPGVAIIIGAVVVAIVAIGKGYFDFQGAVNTGQTTMLATITDTKVVSWPQFVA</sequence>
<keyword evidence="1" id="KW-0812">Transmembrane</keyword>
<evidence type="ECO:0000256" key="1">
    <source>
        <dbReference type="SAM" id="Phobius"/>
    </source>
</evidence>
<accession>A0A1B9NDX9</accession>
<evidence type="ECO:0000313" key="2">
    <source>
        <dbReference type="EMBL" id="OCG74811.1"/>
    </source>
</evidence>
<protein>
    <submittedName>
        <fullName evidence="2">Uncharacterized protein</fullName>
    </submittedName>
</protein>
<name>A0A1B9NDX9_9MICO</name>
<dbReference type="STRING" id="904291.A7J15_04650"/>
<dbReference type="EMBL" id="LXMD01000021">
    <property type="protein sequence ID" value="OCG74811.1"/>
    <property type="molecule type" value="Genomic_DNA"/>
</dbReference>
<comment type="caution">
    <text evidence="2">The sequence shown here is derived from an EMBL/GenBank/DDBJ whole genome shotgun (WGS) entry which is preliminary data.</text>
</comment>
<dbReference type="Proteomes" id="UP000093355">
    <property type="component" value="Unassembled WGS sequence"/>
</dbReference>
<reference evidence="2 3" key="1">
    <citation type="submission" date="2016-05" db="EMBL/GenBank/DDBJ databases">
        <authorList>
            <person name="Lavstsen T."/>
            <person name="Jespersen J.S."/>
        </authorList>
    </citation>
    <scope>NUCLEOTIDE SEQUENCE [LARGE SCALE GENOMIC DNA]</scope>
    <source>
        <strain evidence="2 3">YLB-01</strain>
    </source>
</reference>
<feature type="transmembrane region" description="Helical" evidence="1">
    <location>
        <begin position="179"/>
        <end position="200"/>
    </location>
</feature>
<feature type="transmembrane region" description="Helical" evidence="1">
    <location>
        <begin position="150"/>
        <end position="173"/>
    </location>
</feature>